<dbReference type="Pfam" id="PF00171">
    <property type="entry name" value="Aldedh"/>
    <property type="match status" value="1"/>
</dbReference>
<comment type="similarity">
    <text evidence="3">Belongs to the aldehyde dehydrogenase family.</text>
</comment>
<dbReference type="InterPro" id="IPR029510">
    <property type="entry name" value="Ald_DH_CS_GLU"/>
</dbReference>
<protein>
    <submittedName>
        <fullName evidence="5">Succinic semialdehyde dehydrogenase</fullName>
    </submittedName>
</protein>
<dbReference type="SUPFAM" id="SSF53720">
    <property type="entry name" value="ALDH-like"/>
    <property type="match status" value="1"/>
</dbReference>
<dbReference type="PANTHER" id="PTHR11699">
    <property type="entry name" value="ALDEHYDE DEHYDROGENASE-RELATED"/>
    <property type="match status" value="1"/>
</dbReference>
<dbReference type="Proteomes" id="UP001500051">
    <property type="component" value="Unassembled WGS sequence"/>
</dbReference>
<organism evidence="5 6">
    <name type="scientific">Microlunatus aurantiacus</name>
    <dbReference type="NCBI Taxonomy" id="446786"/>
    <lineage>
        <taxon>Bacteria</taxon>
        <taxon>Bacillati</taxon>
        <taxon>Actinomycetota</taxon>
        <taxon>Actinomycetes</taxon>
        <taxon>Propionibacteriales</taxon>
        <taxon>Propionibacteriaceae</taxon>
        <taxon>Microlunatus</taxon>
    </lineage>
</organism>
<keyword evidence="1 3" id="KW-0560">Oxidoreductase</keyword>
<comment type="caution">
    <text evidence="5">The sequence shown here is derived from an EMBL/GenBank/DDBJ whole genome shotgun (WGS) entry which is preliminary data.</text>
</comment>
<accession>A0ABP7CN40</accession>
<dbReference type="PROSITE" id="PS00687">
    <property type="entry name" value="ALDEHYDE_DEHYDR_GLU"/>
    <property type="match status" value="1"/>
</dbReference>
<reference evidence="6" key="1">
    <citation type="journal article" date="2019" name="Int. J. Syst. Evol. Microbiol.">
        <title>The Global Catalogue of Microorganisms (GCM) 10K type strain sequencing project: providing services to taxonomists for standard genome sequencing and annotation.</title>
        <authorList>
            <consortium name="The Broad Institute Genomics Platform"/>
            <consortium name="The Broad Institute Genome Sequencing Center for Infectious Disease"/>
            <person name="Wu L."/>
            <person name="Ma J."/>
        </authorList>
    </citation>
    <scope>NUCLEOTIDE SEQUENCE [LARGE SCALE GENOMIC DNA]</scope>
    <source>
        <strain evidence="6">JCM 16548</strain>
    </source>
</reference>
<evidence type="ECO:0000313" key="6">
    <source>
        <dbReference type="Proteomes" id="UP001500051"/>
    </source>
</evidence>
<evidence type="ECO:0000313" key="5">
    <source>
        <dbReference type="EMBL" id="GAA3691495.1"/>
    </source>
</evidence>
<dbReference type="Gene3D" id="3.40.605.10">
    <property type="entry name" value="Aldehyde Dehydrogenase, Chain A, domain 1"/>
    <property type="match status" value="1"/>
</dbReference>
<proteinExistence type="inferred from homology"/>
<dbReference type="NCBIfam" id="NF006916">
    <property type="entry name" value="PRK09407.1"/>
    <property type="match status" value="1"/>
</dbReference>
<dbReference type="InterPro" id="IPR016161">
    <property type="entry name" value="Ald_DH/histidinol_DH"/>
</dbReference>
<evidence type="ECO:0000256" key="2">
    <source>
        <dbReference type="PROSITE-ProRule" id="PRU10007"/>
    </source>
</evidence>
<evidence type="ECO:0000256" key="1">
    <source>
        <dbReference type="ARBA" id="ARBA00023002"/>
    </source>
</evidence>
<name>A0ABP7CN40_9ACTN</name>
<keyword evidence="6" id="KW-1185">Reference proteome</keyword>
<dbReference type="EMBL" id="BAAAYX010000002">
    <property type="protein sequence ID" value="GAA3691495.1"/>
    <property type="molecule type" value="Genomic_DNA"/>
</dbReference>
<evidence type="ECO:0000256" key="3">
    <source>
        <dbReference type="RuleBase" id="RU003345"/>
    </source>
</evidence>
<dbReference type="InterPro" id="IPR015590">
    <property type="entry name" value="Aldehyde_DH_dom"/>
</dbReference>
<dbReference type="InterPro" id="IPR016163">
    <property type="entry name" value="Ald_DH_C"/>
</dbReference>
<feature type="active site" evidence="2">
    <location>
        <position position="251"/>
    </location>
</feature>
<feature type="domain" description="Aldehyde dehydrogenase" evidence="4">
    <location>
        <begin position="28"/>
        <end position="477"/>
    </location>
</feature>
<evidence type="ECO:0000259" key="4">
    <source>
        <dbReference type="Pfam" id="PF00171"/>
    </source>
</evidence>
<sequence length="514" mass="54733">MATDPLPWDGRRLASQLAATGPTRTWRSAYDEDLVVELPTTTPADLAGAVARARSAQVDWAARPLADRERVLLALHDAVLDHREDLADLLQYEGGKARLTAMEEILHLAMTARYYARVARQVLHDRRGRGMVPLLTRIDERHVPLGLVGIIAPWNYPLSPTVADGLAALVAGNAVILKPDLQTPYVALAAVDLLRQAGLPADLWPVVYGPGDRVGPELIEAVDYLCFTGSTATGRVVAQQCAGRLIGCSLELGGKNPLLVLDDADAEVAAAGAVRAAFGNAGQLCVSTERIFVADTLHDAFAGAFVAKTRTLRLGRSLDYEHEMGSLVSTEQLERVEAQVADARAKGAQVLTGGRRRPDLGPLFYEPTVLTGVTPEMDCYAGETFGPVVSLYRVADDAEAIARANDSDYGLNASVWTGDPVRGRRVARQVRCGTVNVNEAYGATFGSIDAPMGGMKSSGLGRRQGPEGLLRFVESQAIGTQSLLPLAPAFGLSPQTFVSGLTGALRVLKALGRA</sequence>
<dbReference type="Gene3D" id="3.40.309.10">
    <property type="entry name" value="Aldehyde Dehydrogenase, Chain A, domain 2"/>
    <property type="match status" value="1"/>
</dbReference>
<dbReference type="InterPro" id="IPR016162">
    <property type="entry name" value="Ald_DH_N"/>
</dbReference>
<gene>
    <name evidence="5" type="ORF">GCM10022204_03390</name>
</gene>